<dbReference type="PANTHER" id="PTHR42756:SF1">
    <property type="entry name" value="TRANSCRIPTIONAL REPRESSOR OF EMRAB OPERON"/>
    <property type="match status" value="1"/>
</dbReference>
<dbReference type="InterPro" id="IPR011991">
    <property type="entry name" value="ArsR-like_HTH"/>
</dbReference>
<dbReference type="PRINTS" id="PR00598">
    <property type="entry name" value="HTHMARR"/>
</dbReference>
<proteinExistence type="predicted"/>
<feature type="domain" description="HTH marR-type" evidence="4">
    <location>
        <begin position="15"/>
        <end position="145"/>
    </location>
</feature>
<reference evidence="5 6" key="1">
    <citation type="submission" date="2020-08" db="EMBL/GenBank/DDBJ databases">
        <title>A Genomic Blueprint of the Chicken Gut Microbiome.</title>
        <authorList>
            <person name="Gilroy R."/>
            <person name="Ravi A."/>
            <person name="Getino M."/>
            <person name="Pursley I."/>
            <person name="Horton D.L."/>
            <person name="Alikhan N.-F."/>
            <person name="Baker D."/>
            <person name="Gharbi K."/>
            <person name="Hall N."/>
            <person name="Watson M."/>
            <person name="Adriaenssens E.M."/>
            <person name="Foster-Nyarko E."/>
            <person name="Jarju S."/>
            <person name="Secka A."/>
            <person name="Antonio M."/>
            <person name="Oren A."/>
            <person name="Chaudhuri R."/>
            <person name="La Ragione R.M."/>
            <person name="Hildebrand F."/>
            <person name="Pallen M.J."/>
        </authorList>
    </citation>
    <scope>NUCLEOTIDE SEQUENCE [LARGE SCALE GENOMIC DNA]</scope>
    <source>
        <strain evidence="5 6">Sa2BVA9</strain>
    </source>
</reference>
<name>A0ABR8SUD1_9BACL</name>
<dbReference type="InterPro" id="IPR036388">
    <property type="entry name" value="WH-like_DNA-bd_sf"/>
</dbReference>
<dbReference type="Proteomes" id="UP000608071">
    <property type="component" value="Unassembled WGS sequence"/>
</dbReference>
<keyword evidence="2" id="KW-0238">DNA-binding</keyword>
<dbReference type="SUPFAM" id="SSF46785">
    <property type="entry name" value="Winged helix' DNA-binding domain"/>
    <property type="match status" value="1"/>
</dbReference>
<evidence type="ECO:0000313" key="5">
    <source>
        <dbReference type="EMBL" id="MBD7967102.1"/>
    </source>
</evidence>
<accession>A0ABR8SUD1</accession>
<sequence>MVNNNELQAEELETFDQFLMAFIRFKHKIYAEQQKEFNHKLNPTKIRIIYMLSRERLMAVDIVKRLQLSSGATTVILNQLEAEGCITRARSEEDRRIVWLFLTEEGQHVADNLRENRERMNKEILGLLSKEERVQFLDIVKRIEERILDALT</sequence>
<evidence type="ECO:0000259" key="4">
    <source>
        <dbReference type="PROSITE" id="PS50995"/>
    </source>
</evidence>
<dbReference type="RefSeq" id="WP_191798176.1">
    <property type="nucleotide sequence ID" value="NZ_JACSQL010000001.1"/>
</dbReference>
<protein>
    <submittedName>
        <fullName evidence="5">MarR family transcriptional regulator</fullName>
    </submittedName>
</protein>
<dbReference type="InterPro" id="IPR000835">
    <property type="entry name" value="HTH_MarR-typ"/>
</dbReference>
<keyword evidence="1" id="KW-0805">Transcription regulation</keyword>
<gene>
    <name evidence="5" type="ORF">H9647_03420</name>
</gene>
<keyword evidence="3" id="KW-0804">Transcription</keyword>
<dbReference type="InterPro" id="IPR036390">
    <property type="entry name" value="WH_DNA-bd_sf"/>
</dbReference>
<dbReference type="EMBL" id="JACSQL010000001">
    <property type="protein sequence ID" value="MBD7967102.1"/>
    <property type="molecule type" value="Genomic_DNA"/>
</dbReference>
<evidence type="ECO:0000256" key="3">
    <source>
        <dbReference type="ARBA" id="ARBA00023163"/>
    </source>
</evidence>
<evidence type="ECO:0000256" key="1">
    <source>
        <dbReference type="ARBA" id="ARBA00023015"/>
    </source>
</evidence>
<dbReference type="CDD" id="cd00090">
    <property type="entry name" value="HTH_ARSR"/>
    <property type="match status" value="1"/>
</dbReference>
<keyword evidence="6" id="KW-1185">Reference proteome</keyword>
<dbReference type="Pfam" id="PF12802">
    <property type="entry name" value="MarR_2"/>
    <property type="match status" value="1"/>
</dbReference>
<dbReference type="PANTHER" id="PTHR42756">
    <property type="entry name" value="TRANSCRIPTIONAL REGULATOR, MARR"/>
    <property type="match status" value="1"/>
</dbReference>
<evidence type="ECO:0000313" key="6">
    <source>
        <dbReference type="Proteomes" id="UP000608071"/>
    </source>
</evidence>
<dbReference type="SMART" id="SM00347">
    <property type="entry name" value="HTH_MARR"/>
    <property type="match status" value="1"/>
</dbReference>
<dbReference type="PROSITE" id="PS50995">
    <property type="entry name" value="HTH_MARR_2"/>
    <property type="match status" value="1"/>
</dbReference>
<dbReference type="Gene3D" id="1.10.10.10">
    <property type="entry name" value="Winged helix-like DNA-binding domain superfamily/Winged helix DNA-binding domain"/>
    <property type="match status" value="1"/>
</dbReference>
<comment type="caution">
    <text evidence="5">The sequence shown here is derived from an EMBL/GenBank/DDBJ whole genome shotgun (WGS) entry which is preliminary data.</text>
</comment>
<organism evidence="5 6">
    <name type="scientific">Paenibacillus gallinarum</name>
    <dbReference type="NCBI Taxonomy" id="2762232"/>
    <lineage>
        <taxon>Bacteria</taxon>
        <taxon>Bacillati</taxon>
        <taxon>Bacillota</taxon>
        <taxon>Bacilli</taxon>
        <taxon>Bacillales</taxon>
        <taxon>Paenibacillaceae</taxon>
        <taxon>Paenibacillus</taxon>
    </lineage>
</organism>
<evidence type="ECO:0000256" key="2">
    <source>
        <dbReference type="ARBA" id="ARBA00023125"/>
    </source>
</evidence>